<protein>
    <submittedName>
        <fullName evidence="6">DNA mismatch repair protein MutT</fullName>
    </submittedName>
</protein>
<dbReference type="Proteomes" id="UP000249082">
    <property type="component" value="Unassembled WGS sequence"/>
</dbReference>
<accession>A0A2W5Q083</accession>
<evidence type="ECO:0000313" key="6">
    <source>
        <dbReference type="EMBL" id="PZQ50637.1"/>
    </source>
</evidence>
<dbReference type="InterPro" id="IPR015797">
    <property type="entry name" value="NUDIX_hydrolase-like_dom_sf"/>
</dbReference>
<dbReference type="PANTHER" id="PTHR12629">
    <property type="entry name" value="DIPHOSPHOINOSITOL POLYPHOSPHATE PHOSPHOHYDROLASE"/>
    <property type="match status" value="1"/>
</dbReference>
<dbReference type="InterPro" id="IPR047198">
    <property type="entry name" value="DDP-like_NUDIX"/>
</dbReference>
<dbReference type="GO" id="GO:0046872">
    <property type="term" value="F:metal ion binding"/>
    <property type="evidence" value="ECO:0007669"/>
    <property type="project" value="UniProtKB-KW"/>
</dbReference>
<evidence type="ECO:0000256" key="1">
    <source>
        <dbReference type="ARBA" id="ARBA00001946"/>
    </source>
</evidence>
<comment type="caution">
    <text evidence="6">The sequence shown here is derived from an EMBL/GenBank/DDBJ whole genome shotgun (WGS) entry which is preliminary data.</text>
</comment>
<dbReference type="InterPro" id="IPR000086">
    <property type="entry name" value="NUDIX_hydrolase_dom"/>
</dbReference>
<keyword evidence="4" id="KW-0460">Magnesium</keyword>
<dbReference type="Gene3D" id="3.90.79.10">
    <property type="entry name" value="Nucleoside Triphosphate Pyrophosphohydrolase"/>
    <property type="match status" value="1"/>
</dbReference>
<dbReference type="GO" id="GO:0005737">
    <property type="term" value="C:cytoplasm"/>
    <property type="evidence" value="ECO:0007669"/>
    <property type="project" value="TreeGrafter"/>
</dbReference>
<evidence type="ECO:0000256" key="3">
    <source>
        <dbReference type="ARBA" id="ARBA00022801"/>
    </source>
</evidence>
<feature type="domain" description="Nudix hydrolase" evidence="5">
    <location>
        <begin position="17"/>
        <end position="129"/>
    </location>
</feature>
<dbReference type="CDD" id="cd04666">
    <property type="entry name" value="NUDIX_DIPP2_like_Nudt4"/>
    <property type="match status" value="1"/>
</dbReference>
<comment type="cofactor">
    <cofactor evidence="1">
        <name>Mg(2+)</name>
        <dbReference type="ChEBI" id="CHEBI:18420"/>
    </cofactor>
</comment>
<dbReference type="SUPFAM" id="SSF55811">
    <property type="entry name" value="Nudix"/>
    <property type="match status" value="1"/>
</dbReference>
<proteinExistence type="predicted"/>
<dbReference type="GO" id="GO:0016462">
    <property type="term" value="F:pyrophosphatase activity"/>
    <property type="evidence" value="ECO:0007669"/>
    <property type="project" value="InterPro"/>
</dbReference>
<name>A0A2W5Q083_9SPHN</name>
<evidence type="ECO:0000256" key="2">
    <source>
        <dbReference type="ARBA" id="ARBA00022723"/>
    </source>
</evidence>
<evidence type="ECO:0000256" key="4">
    <source>
        <dbReference type="ARBA" id="ARBA00022842"/>
    </source>
</evidence>
<dbReference type="Pfam" id="PF00293">
    <property type="entry name" value="NUDIX"/>
    <property type="match status" value="1"/>
</dbReference>
<evidence type="ECO:0000313" key="7">
    <source>
        <dbReference type="Proteomes" id="UP000249082"/>
    </source>
</evidence>
<organism evidence="6 7">
    <name type="scientific">Novosphingobium pentaromativorans</name>
    <dbReference type="NCBI Taxonomy" id="205844"/>
    <lineage>
        <taxon>Bacteria</taxon>
        <taxon>Pseudomonadati</taxon>
        <taxon>Pseudomonadota</taxon>
        <taxon>Alphaproteobacteria</taxon>
        <taxon>Sphingomonadales</taxon>
        <taxon>Sphingomonadaceae</taxon>
        <taxon>Novosphingobium</taxon>
    </lineage>
</organism>
<dbReference type="AlphaFoldDB" id="A0A2W5Q083"/>
<dbReference type="EMBL" id="QFPX01000034">
    <property type="protein sequence ID" value="PZQ50637.1"/>
    <property type="molecule type" value="Genomic_DNA"/>
</dbReference>
<keyword evidence="2" id="KW-0479">Metal-binding</keyword>
<keyword evidence="3" id="KW-0378">Hydrolase</keyword>
<dbReference type="PANTHER" id="PTHR12629:SF0">
    <property type="entry name" value="DIPHOSPHOINOSITOL-POLYPHOSPHATE DIPHOSPHATASE"/>
    <property type="match status" value="1"/>
</dbReference>
<sequence length="143" mass="15903">MPSRLSAAIPFRRTATCDLELLLVTSRRKRRWVIPKGNVRGKLPHASAAREAFEEAGVLGVISSQQAGFYHQTKLDGAGSKREIVVAAYPLFVNTLLHSWPEMALRNRRWLSAADAVALVEDAGLRALLARFARDYETHDPPL</sequence>
<reference evidence="6 7" key="1">
    <citation type="submission" date="2017-08" db="EMBL/GenBank/DDBJ databases">
        <title>Infants hospitalized years apart are colonized by the same room-sourced microbial strains.</title>
        <authorList>
            <person name="Brooks B."/>
            <person name="Olm M.R."/>
            <person name="Firek B.A."/>
            <person name="Baker R."/>
            <person name="Thomas B.C."/>
            <person name="Morowitz M.J."/>
            <person name="Banfield J.F."/>
        </authorList>
    </citation>
    <scope>NUCLEOTIDE SEQUENCE [LARGE SCALE GENOMIC DNA]</scope>
    <source>
        <strain evidence="6">S2_005_002_R2_33</strain>
    </source>
</reference>
<gene>
    <name evidence="6" type="ORF">DI555_22410</name>
</gene>
<evidence type="ECO:0000259" key="5">
    <source>
        <dbReference type="Pfam" id="PF00293"/>
    </source>
</evidence>